<keyword evidence="2" id="KW-0964">Secreted</keyword>
<evidence type="ECO:0000256" key="2">
    <source>
        <dbReference type="ARBA" id="ARBA00022525"/>
    </source>
</evidence>
<evidence type="ECO:0000259" key="7">
    <source>
        <dbReference type="PROSITE" id="PS50189"/>
    </source>
</evidence>
<feature type="domain" description="NTR" evidence="7">
    <location>
        <begin position="19"/>
        <end position="147"/>
    </location>
</feature>
<feature type="chain" id="PRO_5028813200" evidence="6">
    <location>
        <begin position="19"/>
        <end position="151"/>
    </location>
</feature>
<dbReference type="GO" id="GO:0046872">
    <property type="term" value="F:metal ion binding"/>
    <property type="evidence" value="ECO:0007669"/>
    <property type="project" value="UniProtKB-KW"/>
</dbReference>
<sequence>MISLRLILLSAVFAVTYGCKCVKPTQQLTYCRASWITRAKILKSTVIDSSIQYTVDHQEIFKNETVELFDKVYTPAYTAACGVVDLEVGEVYLLAGTVSPDTSAELQITSCIFMPANDVHPGINPPTWSNVSSELYTRLQTQDFKPCPLDD</sequence>
<dbReference type="Proteomes" id="UP000492821">
    <property type="component" value="Unassembled WGS sequence"/>
</dbReference>
<dbReference type="InterPro" id="IPR008993">
    <property type="entry name" value="TIMP-like_OB-fold"/>
</dbReference>
<protein>
    <submittedName>
        <fullName evidence="9">NTR domain-containing protein</fullName>
    </submittedName>
</protein>
<feature type="disulfide bond" evidence="5">
    <location>
        <begin position="21"/>
        <end position="111"/>
    </location>
</feature>
<dbReference type="GO" id="GO:0008191">
    <property type="term" value="F:metalloendopeptidase inhibitor activity"/>
    <property type="evidence" value="ECO:0007669"/>
    <property type="project" value="InterPro"/>
</dbReference>
<feature type="signal peptide" evidence="6">
    <location>
        <begin position="1"/>
        <end position="18"/>
    </location>
</feature>
<evidence type="ECO:0000256" key="5">
    <source>
        <dbReference type="PIRSR" id="PIRSR601820-3"/>
    </source>
</evidence>
<name>A0A7E4WE27_PANRE</name>
<comment type="subcellular location">
    <subcellularLocation>
        <location evidence="1">Secreted</location>
    </subcellularLocation>
</comment>
<evidence type="ECO:0000256" key="6">
    <source>
        <dbReference type="SAM" id="SignalP"/>
    </source>
</evidence>
<organism evidence="8 9">
    <name type="scientific">Panagrellus redivivus</name>
    <name type="common">Microworm</name>
    <dbReference type="NCBI Taxonomy" id="6233"/>
    <lineage>
        <taxon>Eukaryota</taxon>
        <taxon>Metazoa</taxon>
        <taxon>Ecdysozoa</taxon>
        <taxon>Nematoda</taxon>
        <taxon>Chromadorea</taxon>
        <taxon>Rhabditida</taxon>
        <taxon>Tylenchina</taxon>
        <taxon>Panagrolaimomorpha</taxon>
        <taxon>Panagrolaimoidea</taxon>
        <taxon>Panagrolaimidae</taxon>
        <taxon>Panagrellus</taxon>
    </lineage>
</organism>
<dbReference type="GO" id="GO:0051045">
    <property type="term" value="P:negative regulation of membrane protein ectodomain proteolysis"/>
    <property type="evidence" value="ECO:0007669"/>
    <property type="project" value="TreeGrafter"/>
</dbReference>
<proteinExistence type="predicted"/>
<feature type="binding site" evidence="4">
    <location>
        <position position="19"/>
    </location>
    <ligand>
        <name>Zn(2+)</name>
        <dbReference type="ChEBI" id="CHEBI:29105"/>
        <note>ligand shared with metalloproteinase partner</note>
    </ligand>
</feature>
<dbReference type="AlphaFoldDB" id="A0A7E4WE27"/>
<keyword evidence="6" id="KW-0732">Signal</keyword>
<dbReference type="PROSITE" id="PS50189">
    <property type="entry name" value="NTR"/>
    <property type="match status" value="1"/>
</dbReference>
<keyword evidence="3 5" id="KW-1015">Disulfide bond</keyword>
<dbReference type="Gene3D" id="2.40.50.120">
    <property type="match status" value="1"/>
</dbReference>
<dbReference type="GO" id="GO:0002020">
    <property type="term" value="F:protease binding"/>
    <property type="evidence" value="ECO:0007669"/>
    <property type="project" value="TreeGrafter"/>
</dbReference>
<dbReference type="GO" id="GO:0031012">
    <property type="term" value="C:extracellular matrix"/>
    <property type="evidence" value="ECO:0007669"/>
    <property type="project" value="TreeGrafter"/>
</dbReference>
<keyword evidence="4" id="KW-0479">Metal-binding</keyword>
<dbReference type="GO" id="GO:0005615">
    <property type="term" value="C:extracellular space"/>
    <property type="evidence" value="ECO:0007669"/>
    <property type="project" value="TreeGrafter"/>
</dbReference>
<evidence type="ECO:0000256" key="4">
    <source>
        <dbReference type="PIRSR" id="PIRSR601820-1"/>
    </source>
</evidence>
<dbReference type="WBParaSite" id="Pan_g998.t1">
    <property type="protein sequence ID" value="Pan_g998.t1"/>
    <property type="gene ID" value="Pan_g998"/>
</dbReference>
<evidence type="ECO:0000313" key="8">
    <source>
        <dbReference type="Proteomes" id="UP000492821"/>
    </source>
</evidence>
<dbReference type="InterPro" id="IPR001820">
    <property type="entry name" value="TIMP"/>
</dbReference>
<dbReference type="InterPro" id="IPR001134">
    <property type="entry name" value="Netrin_domain"/>
</dbReference>
<keyword evidence="4" id="KW-0862">Zinc</keyword>
<evidence type="ECO:0000313" key="9">
    <source>
        <dbReference type="WBParaSite" id="Pan_g998.t1"/>
    </source>
</evidence>
<dbReference type="PROSITE" id="PS51257">
    <property type="entry name" value="PROKAR_LIPOPROTEIN"/>
    <property type="match status" value="1"/>
</dbReference>
<evidence type="ECO:0000256" key="3">
    <source>
        <dbReference type="ARBA" id="ARBA00023157"/>
    </source>
</evidence>
<accession>A0A7E4WE27</accession>
<reference evidence="9" key="2">
    <citation type="submission" date="2020-10" db="UniProtKB">
        <authorList>
            <consortium name="WormBaseParasite"/>
        </authorList>
    </citation>
    <scope>IDENTIFICATION</scope>
</reference>
<dbReference type="PANTHER" id="PTHR11844">
    <property type="entry name" value="METALLOPROTEASE INHIBITOR"/>
    <property type="match status" value="1"/>
</dbReference>
<evidence type="ECO:0000256" key="1">
    <source>
        <dbReference type="ARBA" id="ARBA00004613"/>
    </source>
</evidence>
<dbReference type="PANTHER" id="PTHR11844:SF25">
    <property type="entry name" value="NTR DOMAIN-CONTAINING PROTEIN"/>
    <property type="match status" value="1"/>
</dbReference>
<keyword evidence="8" id="KW-1185">Reference proteome</keyword>
<reference evidence="8" key="1">
    <citation type="journal article" date="2013" name="Genetics">
        <title>The draft genome and transcriptome of Panagrellus redivivus are shaped by the harsh demands of a free-living lifestyle.</title>
        <authorList>
            <person name="Srinivasan J."/>
            <person name="Dillman A.R."/>
            <person name="Macchietto M.G."/>
            <person name="Heikkinen L."/>
            <person name="Lakso M."/>
            <person name="Fracchia K.M."/>
            <person name="Antoshechkin I."/>
            <person name="Mortazavi A."/>
            <person name="Wong G."/>
            <person name="Sternberg P.W."/>
        </authorList>
    </citation>
    <scope>NUCLEOTIDE SEQUENCE [LARGE SCALE GENOMIC DNA]</scope>
    <source>
        <strain evidence="8">MT8872</strain>
    </source>
</reference>
<feature type="disulfide bond" evidence="5">
    <location>
        <begin position="19"/>
        <end position="81"/>
    </location>
</feature>
<dbReference type="Pfam" id="PF00965">
    <property type="entry name" value="TIMP"/>
    <property type="match status" value="1"/>
</dbReference>
<dbReference type="SUPFAM" id="SSF50242">
    <property type="entry name" value="TIMP-like"/>
    <property type="match status" value="1"/>
</dbReference>